<dbReference type="InterPro" id="IPR036866">
    <property type="entry name" value="RibonucZ/Hydroxyglut_hydro"/>
</dbReference>
<evidence type="ECO:0000313" key="3">
    <source>
        <dbReference type="Proteomes" id="UP001183607"/>
    </source>
</evidence>
<dbReference type="EMBL" id="JAVRER010000007">
    <property type="protein sequence ID" value="MDT0415172.1"/>
    <property type="molecule type" value="Genomic_DNA"/>
</dbReference>
<dbReference type="PANTHER" id="PTHR42951">
    <property type="entry name" value="METALLO-BETA-LACTAMASE DOMAIN-CONTAINING"/>
    <property type="match status" value="1"/>
</dbReference>
<accession>A0ABD5E3J2</accession>
<evidence type="ECO:0000313" key="2">
    <source>
        <dbReference type="EMBL" id="MDT0415172.1"/>
    </source>
</evidence>
<organism evidence="2 3">
    <name type="scientific">Streptomyces evansiae</name>
    <dbReference type="NCBI Taxonomy" id="3075535"/>
    <lineage>
        <taxon>Bacteria</taxon>
        <taxon>Bacillati</taxon>
        <taxon>Actinomycetota</taxon>
        <taxon>Actinomycetes</taxon>
        <taxon>Kitasatosporales</taxon>
        <taxon>Streptomycetaceae</taxon>
        <taxon>Streptomyces</taxon>
    </lineage>
</organism>
<gene>
    <name evidence="2" type="ORF">RM574_06665</name>
</gene>
<reference evidence="3" key="1">
    <citation type="submission" date="2023-07" db="EMBL/GenBank/DDBJ databases">
        <title>30 novel species of actinomycetes from the DSMZ collection.</title>
        <authorList>
            <person name="Nouioui I."/>
        </authorList>
    </citation>
    <scope>NUCLEOTIDE SEQUENCE [LARGE SCALE GENOMIC DNA]</scope>
    <source>
        <strain evidence="3">DSM 41982</strain>
    </source>
</reference>
<dbReference type="InterPro" id="IPR050855">
    <property type="entry name" value="NDM-1-like"/>
</dbReference>
<feature type="domain" description="Metallo-beta-lactamase" evidence="1">
    <location>
        <begin position="19"/>
        <end position="212"/>
    </location>
</feature>
<dbReference type="CDD" id="cd07721">
    <property type="entry name" value="yflN-like_MBL-fold"/>
    <property type="match status" value="1"/>
</dbReference>
<sequence length="234" mass="24985">METLTIRPGLHVFRFAVGQAYLWHERDGDGALTLVDAGPVGAGERIAEGIRGLGLDPARLERVVLTHAHEDHCGGAAELARAYGAEVVAHRWEAPYVRHETPLPPPVLIEEELPIWEATRGLPPAPPTRVDRLVDDGDPLPFGGGARIVHTPGHTPGSIAVHLPLHGVLFTGDSVAVTDRVRLGVFHIDREAARSSLRRLSVLAPEVLCPGHGETVTEGAAAALVRAAQRDGEL</sequence>
<dbReference type="InterPro" id="IPR001279">
    <property type="entry name" value="Metallo-B-lactamas"/>
</dbReference>
<dbReference type="Gene3D" id="3.60.15.10">
    <property type="entry name" value="Ribonuclease Z/Hydroxyacylglutathione hydrolase-like"/>
    <property type="match status" value="1"/>
</dbReference>
<dbReference type="SMART" id="SM00849">
    <property type="entry name" value="Lactamase_B"/>
    <property type="match status" value="1"/>
</dbReference>
<name>A0ABD5E3J2_9ACTN</name>
<protein>
    <submittedName>
        <fullName evidence="2">MBL fold metallo-hydrolase</fullName>
    </submittedName>
</protein>
<dbReference type="PANTHER" id="PTHR42951:SF17">
    <property type="entry name" value="METALLO-BETA-LACTAMASE DOMAIN-CONTAINING PROTEIN"/>
    <property type="match status" value="1"/>
</dbReference>
<dbReference type="SUPFAM" id="SSF56281">
    <property type="entry name" value="Metallo-hydrolase/oxidoreductase"/>
    <property type="match status" value="1"/>
</dbReference>
<comment type="caution">
    <text evidence="2">The sequence shown here is derived from an EMBL/GenBank/DDBJ whole genome shotgun (WGS) entry which is preliminary data.</text>
</comment>
<proteinExistence type="predicted"/>
<evidence type="ECO:0000259" key="1">
    <source>
        <dbReference type="SMART" id="SM00849"/>
    </source>
</evidence>
<dbReference type="Proteomes" id="UP001183607">
    <property type="component" value="Unassembled WGS sequence"/>
</dbReference>
<dbReference type="AlphaFoldDB" id="A0ABD5E3J2"/>
<dbReference type="Pfam" id="PF00753">
    <property type="entry name" value="Lactamase_B"/>
    <property type="match status" value="1"/>
</dbReference>
<dbReference type="RefSeq" id="WP_007818750.1">
    <property type="nucleotide sequence ID" value="NZ_JAVRER010000007.1"/>
</dbReference>